<keyword evidence="2" id="KW-1185">Reference proteome</keyword>
<reference evidence="1 2" key="1">
    <citation type="submission" date="2020-08" db="EMBL/GenBank/DDBJ databases">
        <title>A novel species.</title>
        <authorList>
            <person name="Gao J."/>
        </authorList>
    </citation>
    <scope>NUCLEOTIDE SEQUENCE [LARGE SCALE GENOMIC DNA]</scope>
    <source>
        <strain evidence="1 2">CRXT-G-22</strain>
    </source>
</reference>
<organism evidence="1 2">
    <name type="scientific">Streptomyces roseirectus</name>
    <dbReference type="NCBI Taxonomy" id="2768066"/>
    <lineage>
        <taxon>Bacteria</taxon>
        <taxon>Bacillati</taxon>
        <taxon>Actinomycetota</taxon>
        <taxon>Actinomycetes</taxon>
        <taxon>Kitasatosporales</taxon>
        <taxon>Streptomycetaceae</taxon>
        <taxon>Streptomyces</taxon>
    </lineage>
</organism>
<dbReference type="AlphaFoldDB" id="A0A7H0ICH6"/>
<sequence>MQRTCTDFSRRRDLADAASGRVERVRVVLYACRPDGEAGVLTELRVYATARDWVVVGELIDRTHPDSALDERPRWTRLKELVESGQAQGIVTPMRRLCGKCESERSLLDTWLAAHRAFVVTA</sequence>
<name>A0A7H0ICH6_9ACTN</name>
<dbReference type="EMBL" id="CP060828">
    <property type="protein sequence ID" value="QNP70492.1"/>
    <property type="molecule type" value="Genomic_DNA"/>
</dbReference>
<evidence type="ECO:0000313" key="2">
    <source>
        <dbReference type="Proteomes" id="UP000516052"/>
    </source>
</evidence>
<accession>A0A7H0ICH6</accession>
<proteinExistence type="predicted"/>
<gene>
    <name evidence="1" type="ORF">IAG44_14280</name>
</gene>
<evidence type="ECO:0000313" key="1">
    <source>
        <dbReference type="EMBL" id="QNP70492.1"/>
    </source>
</evidence>
<protein>
    <recommendedName>
        <fullName evidence="3">Resolvase/invertase-type recombinase catalytic domain-containing protein</fullName>
    </recommendedName>
</protein>
<dbReference type="Proteomes" id="UP000516052">
    <property type="component" value="Chromosome"/>
</dbReference>
<dbReference type="RefSeq" id="WP_187747503.1">
    <property type="nucleotide sequence ID" value="NZ_CP060828.1"/>
</dbReference>
<evidence type="ECO:0008006" key="3">
    <source>
        <dbReference type="Google" id="ProtNLM"/>
    </source>
</evidence>
<dbReference type="KEGG" id="sroi:IAG44_14280"/>